<reference evidence="1" key="1">
    <citation type="submission" date="2023-05" db="EMBL/GenBank/DDBJ databases">
        <authorList>
            <person name="Zhang X."/>
        </authorList>
    </citation>
    <scope>NUCLEOTIDE SEQUENCE</scope>
    <source>
        <strain evidence="1">YF14B1</strain>
    </source>
</reference>
<gene>
    <name evidence="1" type="ORF">QNI16_12500</name>
</gene>
<dbReference type="EMBL" id="JASJOS010000005">
    <property type="protein sequence ID" value="MDJ1481309.1"/>
    <property type="molecule type" value="Genomic_DNA"/>
</dbReference>
<evidence type="ECO:0000313" key="1">
    <source>
        <dbReference type="EMBL" id="MDJ1481309.1"/>
    </source>
</evidence>
<protein>
    <submittedName>
        <fullName evidence="1">Uncharacterized protein</fullName>
    </submittedName>
</protein>
<sequence>MKTRKNKSNASDTLKRLVRGKITSAEQFLQELTGNENKPYIIALIHDEQVSLTLPPSKKTGLLKKEMQVVEWEEQKAKLEKRFTIAQITVIAPKGSNAHKEEGV</sequence>
<dbReference type="AlphaFoldDB" id="A0AAE3U929"/>
<dbReference type="Proteomes" id="UP001241110">
    <property type="component" value="Unassembled WGS sequence"/>
</dbReference>
<proteinExistence type="predicted"/>
<name>A0AAE3U929_9BACT</name>
<accession>A0AAE3U929</accession>
<dbReference type="RefSeq" id="WP_313978898.1">
    <property type="nucleotide sequence ID" value="NZ_JASJOS010000005.1"/>
</dbReference>
<organism evidence="1 2">
    <name type="scientific">Xanthocytophaga flava</name>
    <dbReference type="NCBI Taxonomy" id="3048013"/>
    <lineage>
        <taxon>Bacteria</taxon>
        <taxon>Pseudomonadati</taxon>
        <taxon>Bacteroidota</taxon>
        <taxon>Cytophagia</taxon>
        <taxon>Cytophagales</taxon>
        <taxon>Rhodocytophagaceae</taxon>
        <taxon>Xanthocytophaga</taxon>
    </lineage>
</organism>
<evidence type="ECO:0000313" key="2">
    <source>
        <dbReference type="Proteomes" id="UP001241110"/>
    </source>
</evidence>
<comment type="caution">
    <text evidence="1">The sequence shown here is derived from an EMBL/GenBank/DDBJ whole genome shotgun (WGS) entry which is preliminary data.</text>
</comment>